<accession>A0ABR1F318</accession>
<evidence type="ECO:0000313" key="4">
    <source>
        <dbReference type="Proteomes" id="UP001498771"/>
    </source>
</evidence>
<dbReference type="PANTHER" id="PTHR47585:SF1">
    <property type="entry name" value="DUF1446 DOMAIN-CONTAINING PROTEIN"/>
    <property type="match status" value="1"/>
</dbReference>
<dbReference type="RefSeq" id="XP_064767273.1">
    <property type="nucleotide sequence ID" value="XM_064913175.1"/>
</dbReference>
<feature type="domain" description="Acyclic terpene utilisation N-terminal" evidence="1">
    <location>
        <begin position="12"/>
        <end position="465"/>
    </location>
</feature>
<evidence type="ECO:0008006" key="5">
    <source>
        <dbReference type="Google" id="ProtNLM"/>
    </source>
</evidence>
<dbReference type="Pfam" id="PF23544">
    <property type="entry name" value="AtuA_ferredoxin"/>
    <property type="match status" value="1"/>
</dbReference>
<feature type="domain" description="AtuA-like ferredoxin-fold" evidence="2">
    <location>
        <begin position="513"/>
        <end position="609"/>
    </location>
</feature>
<evidence type="ECO:0000259" key="1">
    <source>
        <dbReference type="Pfam" id="PF07287"/>
    </source>
</evidence>
<reference evidence="3 4" key="1">
    <citation type="submission" date="2024-03" db="EMBL/GenBank/DDBJ databases">
        <title>Genome-scale model development and genomic sequencing of the oleaginous clade Lipomyces.</title>
        <authorList>
            <consortium name="Lawrence Berkeley National Laboratory"/>
            <person name="Czajka J.J."/>
            <person name="Han Y."/>
            <person name="Kim J."/>
            <person name="Mondo S.J."/>
            <person name="Hofstad B.A."/>
            <person name="Robles A."/>
            <person name="Haridas S."/>
            <person name="Riley R."/>
            <person name="LaButti K."/>
            <person name="Pangilinan J."/>
            <person name="Andreopoulos W."/>
            <person name="Lipzen A."/>
            <person name="Yan J."/>
            <person name="Wang M."/>
            <person name="Ng V."/>
            <person name="Grigoriev I.V."/>
            <person name="Spatafora J.W."/>
            <person name="Magnuson J.K."/>
            <person name="Baker S.E."/>
            <person name="Pomraning K.R."/>
        </authorList>
    </citation>
    <scope>NUCLEOTIDE SEQUENCE [LARGE SCALE GENOMIC DNA]</scope>
    <source>
        <strain evidence="3 4">Phaff 52-87</strain>
    </source>
</reference>
<protein>
    <recommendedName>
        <fullName evidence="5">DUF1446 domain-containing protein</fullName>
    </recommendedName>
</protein>
<dbReference type="InterPro" id="IPR056362">
    <property type="entry name" value="AtuA-like_ferredoxin_dom"/>
</dbReference>
<dbReference type="InterPro" id="IPR010839">
    <property type="entry name" value="AtuA_N"/>
</dbReference>
<evidence type="ECO:0000259" key="2">
    <source>
        <dbReference type="Pfam" id="PF23544"/>
    </source>
</evidence>
<gene>
    <name evidence="3" type="ORF">BZA70DRAFT_281865</name>
</gene>
<keyword evidence="4" id="KW-1185">Reference proteome</keyword>
<proteinExistence type="predicted"/>
<dbReference type="GeneID" id="90038687"/>
<dbReference type="EMBL" id="JBBJBU010000009">
    <property type="protein sequence ID" value="KAK7204240.1"/>
    <property type="molecule type" value="Genomic_DNA"/>
</dbReference>
<organism evidence="3 4">
    <name type="scientific">Myxozyma melibiosi</name>
    <dbReference type="NCBI Taxonomy" id="54550"/>
    <lineage>
        <taxon>Eukaryota</taxon>
        <taxon>Fungi</taxon>
        <taxon>Dikarya</taxon>
        <taxon>Ascomycota</taxon>
        <taxon>Saccharomycotina</taxon>
        <taxon>Lipomycetes</taxon>
        <taxon>Lipomycetales</taxon>
        <taxon>Lipomycetaceae</taxon>
        <taxon>Myxozyma</taxon>
    </lineage>
</organism>
<evidence type="ECO:0000313" key="3">
    <source>
        <dbReference type="EMBL" id="KAK7204240.1"/>
    </source>
</evidence>
<sequence>MTISPRGQKRSIRIANCSGAMSDEGAFMYKQCTEGPIDAVTGDYLAEVNIAANSQAYRAGTHPGWEPTAEEGLMLSLDVIAEKGIKVVINGGSLNPKGLAEKVHSTAVERGLDLKISYVTGDDFYDQVDSLLTPERHLAHFDSANHDVKLAKDTDDFLNDPNRVIVSANAYIGARGIVAALRADADIVICGRVADASPVIGLAMWWHGWSEKDYDFLAHSLLAGHLIECSGYATGANFADFDRYRPQEKLVDLGYPIAEISSDGTFVITKHETLNGIVNLDTARAQLLYELQGNLYLNSDVTADLANVEIKEIGKNRVEFSGVKGLPPPPTTKLAIFYVGGFQCEGMIVATGRNSTAKFDLLKLQITRALEILGTKDQLDILDFQEYAHAEPNPHDQKAGSSFMRLFAQAKTAAVAGSLGRALYKFGMQHFSGMHSTMDYRTFIPKQFLAYYPSLLPQSDITESAVIIGKNGEKDIVIPAGNISESISLSRDSYETSNPVDLATFGETVYTAMDEVVLGRSGDKGANVNIGLFVHEDDEWDWLRTYFTGDLMKRLVGDDWKDEYYLERVEFPHLKAVHFVIYGILGRGVSSSVLLDCLGKGFADYIRSKYVDVPKKFLARYEGKTILIE</sequence>
<dbReference type="Pfam" id="PF07287">
    <property type="entry name" value="AtuA"/>
    <property type="match status" value="1"/>
</dbReference>
<dbReference type="PANTHER" id="PTHR47585">
    <property type="match status" value="1"/>
</dbReference>
<dbReference type="Proteomes" id="UP001498771">
    <property type="component" value="Unassembled WGS sequence"/>
</dbReference>
<name>A0ABR1F318_9ASCO</name>
<comment type="caution">
    <text evidence="3">The sequence shown here is derived from an EMBL/GenBank/DDBJ whole genome shotgun (WGS) entry which is preliminary data.</text>
</comment>